<accession>A0AAV7QDA5</accession>
<comment type="caution">
    <text evidence="2">The sequence shown here is derived from an EMBL/GenBank/DDBJ whole genome shotgun (WGS) entry which is preliminary data.</text>
</comment>
<organism evidence="2 3">
    <name type="scientific">Pleurodeles waltl</name>
    <name type="common">Iberian ribbed newt</name>
    <dbReference type="NCBI Taxonomy" id="8319"/>
    <lineage>
        <taxon>Eukaryota</taxon>
        <taxon>Metazoa</taxon>
        <taxon>Chordata</taxon>
        <taxon>Craniata</taxon>
        <taxon>Vertebrata</taxon>
        <taxon>Euteleostomi</taxon>
        <taxon>Amphibia</taxon>
        <taxon>Batrachia</taxon>
        <taxon>Caudata</taxon>
        <taxon>Salamandroidea</taxon>
        <taxon>Salamandridae</taxon>
        <taxon>Pleurodelinae</taxon>
        <taxon>Pleurodeles</taxon>
    </lineage>
</organism>
<gene>
    <name evidence="2" type="ORF">NDU88_002918</name>
</gene>
<evidence type="ECO:0000313" key="3">
    <source>
        <dbReference type="Proteomes" id="UP001066276"/>
    </source>
</evidence>
<feature type="compositionally biased region" description="Low complexity" evidence="1">
    <location>
        <begin position="131"/>
        <end position="147"/>
    </location>
</feature>
<protein>
    <submittedName>
        <fullName evidence="2">Uncharacterized protein</fullName>
    </submittedName>
</protein>
<sequence>MHRCFRNRAKAQLQAATTNSGPLPSPTRRTAGQASQVFKHRGVPPRSQLTGSPLSTRALRHTDLAPNHQGREAPPVTTASRWHPEAPLTLQAPPPPGAGPRSSHQVSGGPRKAPRPSVPGALATRSTQGEGPSRGPGRASRRAAAAPQLPACTPHLPQERRNPAPTGTAAPGTPEGGSAIRGKPPGLPLAGQKSIFGPRQRSAERNVLALRHLDHAP</sequence>
<feature type="region of interest" description="Disordered" evidence="1">
    <location>
        <begin position="86"/>
        <end position="203"/>
    </location>
</feature>
<keyword evidence="3" id="KW-1185">Reference proteome</keyword>
<name>A0AAV7QDA5_PLEWA</name>
<dbReference type="Proteomes" id="UP001066276">
    <property type="component" value="Chromosome 6"/>
</dbReference>
<feature type="compositionally biased region" description="Polar residues" evidence="1">
    <location>
        <begin position="14"/>
        <end position="36"/>
    </location>
</feature>
<evidence type="ECO:0000313" key="2">
    <source>
        <dbReference type="EMBL" id="KAJ1136503.1"/>
    </source>
</evidence>
<dbReference type="AlphaFoldDB" id="A0AAV7QDA5"/>
<feature type="compositionally biased region" description="Low complexity" evidence="1">
    <location>
        <begin position="163"/>
        <end position="178"/>
    </location>
</feature>
<proteinExistence type="predicted"/>
<evidence type="ECO:0000256" key="1">
    <source>
        <dbReference type="SAM" id="MobiDB-lite"/>
    </source>
</evidence>
<reference evidence="2" key="1">
    <citation type="journal article" date="2022" name="bioRxiv">
        <title>Sequencing and chromosome-scale assembly of the giantPleurodeles waltlgenome.</title>
        <authorList>
            <person name="Brown T."/>
            <person name="Elewa A."/>
            <person name="Iarovenko S."/>
            <person name="Subramanian E."/>
            <person name="Araus A.J."/>
            <person name="Petzold A."/>
            <person name="Susuki M."/>
            <person name="Suzuki K.-i.T."/>
            <person name="Hayashi T."/>
            <person name="Toyoda A."/>
            <person name="Oliveira C."/>
            <person name="Osipova E."/>
            <person name="Leigh N.D."/>
            <person name="Simon A."/>
            <person name="Yun M.H."/>
        </authorList>
    </citation>
    <scope>NUCLEOTIDE SEQUENCE</scope>
    <source>
        <strain evidence="2">20211129_DDA</strain>
        <tissue evidence="2">Liver</tissue>
    </source>
</reference>
<feature type="region of interest" description="Disordered" evidence="1">
    <location>
        <begin position="1"/>
        <end position="55"/>
    </location>
</feature>
<dbReference type="EMBL" id="JANPWB010000010">
    <property type="protein sequence ID" value="KAJ1136503.1"/>
    <property type="molecule type" value="Genomic_DNA"/>
</dbReference>